<dbReference type="AlphaFoldDB" id="A0A0G4HZK5"/>
<evidence type="ECO:0000256" key="2">
    <source>
        <dbReference type="ARBA" id="ARBA00022884"/>
    </source>
</evidence>
<gene>
    <name evidence="6" type="ORF">Cvel_9750</name>
</gene>
<evidence type="ECO:0000256" key="4">
    <source>
        <dbReference type="SAM" id="MobiDB-lite"/>
    </source>
</evidence>
<name>A0A0G4HZK5_9ALVE</name>
<dbReference type="InterPro" id="IPR000504">
    <property type="entry name" value="RRM_dom"/>
</dbReference>
<keyword evidence="2 3" id="KW-0694">RNA-binding</keyword>
<protein>
    <recommendedName>
        <fullName evidence="5">RRM domain-containing protein</fullName>
    </recommendedName>
</protein>
<accession>A0A0G4HZK5</accession>
<sequence length="573" mass="62093">MEHPENEFDVISKLALSSAWSAVVPDCSCVSAEGVVLPPNEEAVCSEADEILLLEGLGDTIEQDETLSKEMLEGSTHCACCICTNGPLPWEADPNWRPARVAETLDAVKQLAPQVDASEMSYELQGFPYCPNQWGQAGDAELPQTIPKGKFGTLGTNLFAYGLPLGWNREKLINHFRDCGAIVSCRVVKDSKTKKSRGYGFVCFHDHKSTLKALQRLNGLEIGSGAFRKRLRVTIKLGEEKFFLAGMRECDRAEKEKVADLAVDAAGNGCDTEEVVKKRKRRRVKKKAAEKKKTAIGQEKEEEEETNNPVLSPSTVLCPASNTPFSFGALPAPSAAAAAETGTWKGKFKHHEGQLADCSPSGDSRGSTLVPLQAVETGESVSLLSRSRSAGCPSSDGGSSQQHNTKVKVEELQEEGAEGQKTFVAEVGPCSAAVGGDRRVVASTGGPIPPPPSNPIFTFPHPDSDRDRKAESYPFVGHGLLSINPRDSQQQQGEQGQMDVYQKGAVGVMHQRTSHPFNHLSVCPPPPLFDRNTVPFTPMPAVPPPSRPAPDPWRFKQHPSFTSPPFLAGMHHR</sequence>
<dbReference type="InterPro" id="IPR035979">
    <property type="entry name" value="RBD_domain_sf"/>
</dbReference>
<evidence type="ECO:0000313" key="6">
    <source>
        <dbReference type="EMBL" id="CEM50027.1"/>
    </source>
</evidence>
<feature type="region of interest" description="Disordered" evidence="4">
    <location>
        <begin position="543"/>
        <end position="573"/>
    </location>
</feature>
<dbReference type="GO" id="GO:0003723">
    <property type="term" value="F:RNA binding"/>
    <property type="evidence" value="ECO:0007669"/>
    <property type="project" value="UniProtKB-UniRule"/>
</dbReference>
<dbReference type="PROSITE" id="PS50102">
    <property type="entry name" value="RRM"/>
    <property type="match status" value="1"/>
</dbReference>
<keyword evidence="1" id="KW-0677">Repeat</keyword>
<dbReference type="Pfam" id="PF00076">
    <property type="entry name" value="RRM_1"/>
    <property type="match status" value="1"/>
</dbReference>
<feature type="region of interest" description="Disordered" evidence="4">
    <location>
        <begin position="279"/>
        <end position="315"/>
    </location>
</feature>
<dbReference type="Gene3D" id="3.30.70.330">
    <property type="match status" value="1"/>
</dbReference>
<feature type="region of interest" description="Disordered" evidence="4">
    <location>
        <begin position="380"/>
        <end position="418"/>
    </location>
</feature>
<evidence type="ECO:0000256" key="1">
    <source>
        <dbReference type="ARBA" id="ARBA00022737"/>
    </source>
</evidence>
<evidence type="ECO:0000259" key="5">
    <source>
        <dbReference type="PROSITE" id="PS50102"/>
    </source>
</evidence>
<feature type="compositionally biased region" description="Basic residues" evidence="4">
    <location>
        <begin position="279"/>
        <end position="290"/>
    </location>
</feature>
<evidence type="ECO:0000256" key="3">
    <source>
        <dbReference type="PROSITE-ProRule" id="PRU00176"/>
    </source>
</evidence>
<dbReference type="InterPro" id="IPR012677">
    <property type="entry name" value="Nucleotide-bd_a/b_plait_sf"/>
</dbReference>
<feature type="domain" description="RRM" evidence="5">
    <location>
        <begin position="156"/>
        <end position="238"/>
    </location>
</feature>
<dbReference type="EMBL" id="CDMZ01004526">
    <property type="protein sequence ID" value="CEM50027.1"/>
    <property type="molecule type" value="Genomic_DNA"/>
</dbReference>
<dbReference type="PANTHER" id="PTHR24012">
    <property type="entry name" value="RNA BINDING PROTEIN"/>
    <property type="match status" value="1"/>
</dbReference>
<dbReference type="VEuPathDB" id="CryptoDB:Cvel_9750"/>
<dbReference type="SUPFAM" id="SSF54928">
    <property type="entry name" value="RNA-binding domain, RBD"/>
    <property type="match status" value="1"/>
</dbReference>
<reference evidence="6" key="1">
    <citation type="submission" date="2014-11" db="EMBL/GenBank/DDBJ databases">
        <authorList>
            <person name="Otto D Thomas"/>
            <person name="Naeem Raeece"/>
        </authorList>
    </citation>
    <scope>NUCLEOTIDE SEQUENCE</scope>
</reference>
<proteinExistence type="predicted"/>
<dbReference type="SMART" id="SM00360">
    <property type="entry name" value="RRM"/>
    <property type="match status" value="1"/>
</dbReference>
<organism evidence="6">
    <name type="scientific">Chromera velia CCMP2878</name>
    <dbReference type="NCBI Taxonomy" id="1169474"/>
    <lineage>
        <taxon>Eukaryota</taxon>
        <taxon>Sar</taxon>
        <taxon>Alveolata</taxon>
        <taxon>Colpodellida</taxon>
        <taxon>Chromeraceae</taxon>
        <taxon>Chromera</taxon>
    </lineage>
</organism>